<evidence type="ECO:0000256" key="1">
    <source>
        <dbReference type="SAM" id="MobiDB-lite"/>
    </source>
</evidence>
<feature type="chain" id="PRO_5016341801" description="Fibronectin attachment protein" evidence="2">
    <location>
        <begin position="31"/>
        <end position="76"/>
    </location>
</feature>
<reference evidence="3 4" key="1">
    <citation type="submission" date="2018-06" db="EMBL/GenBank/DDBJ databases">
        <title>NTM in soil in Japan.</title>
        <authorList>
            <person name="Ohya K."/>
        </authorList>
    </citation>
    <scope>NUCLEOTIDE SEQUENCE [LARGE SCALE GENOMIC DNA]</scope>
    <source>
        <strain evidence="3 4">GF76</strain>
    </source>
</reference>
<evidence type="ECO:0000256" key="2">
    <source>
        <dbReference type="SAM" id="SignalP"/>
    </source>
</evidence>
<keyword evidence="2" id="KW-0732">Signal</keyword>
<feature type="region of interest" description="Disordered" evidence="1">
    <location>
        <begin position="19"/>
        <end position="76"/>
    </location>
</feature>
<dbReference type="AlphaFoldDB" id="A0A329KPZ1"/>
<accession>A0A329KPZ1</accession>
<evidence type="ECO:0008006" key="5">
    <source>
        <dbReference type="Google" id="ProtNLM"/>
    </source>
</evidence>
<evidence type="ECO:0000313" key="4">
    <source>
        <dbReference type="Proteomes" id="UP000250347"/>
    </source>
</evidence>
<dbReference type="Proteomes" id="UP000250347">
    <property type="component" value="Unassembled WGS sequence"/>
</dbReference>
<dbReference type="EMBL" id="QMEU01000011">
    <property type="protein sequence ID" value="RAU97984.1"/>
    <property type="molecule type" value="Genomic_DNA"/>
</dbReference>
<protein>
    <recommendedName>
        <fullName evidence="5">Fibronectin attachment protein</fullName>
    </recommendedName>
</protein>
<comment type="caution">
    <text evidence="3">The sequence shown here is derived from an EMBL/GenBank/DDBJ whole genome shotgun (WGS) entry which is preliminary data.</text>
</comment>
<proteinExistence type="predicted"/>
<gene>
    <name evidence="3" type="ORF">DQP58_06420</name>
</gene>
<dbReference type="RefSeq" id="WP_112707642.1">
    <property type="nucleotide sequence ID" value="NZ_QMEU01000011.1"/>
</dbReference>
<name>A0A329KPZ1_9MYCO</name>
<feature type="compositionally biased region" description="Pro residues" evidence="1">
    <location>
        <begin position="58"/>
        <end position="76"/>
    </location>
</feature>
<organism evidence="3 4">
    <name type="scientific">Mycobacterium colombiense</name>
    <dbReference type="NCBI Taxonomy" id="339268"/>
    <lineage>
        <taxon>Bacteria</taxon>
        <taxon>Bacillati</taxon>
        <taxon>Actinomycetota</taxon>
        <taxon>Actinomycetes</taxon>
        <taxon>Mycobacteriales</taxon>
        <taxon>Mycobacteriaceae</taxon>
        <taxon>Mycobacterium</taxon>
        <taxon>Mycobacterium avium complex (MAC)</taxon>
    </lineage>
</organism>
<feature type="signal peptide" evidence="2">
    <location>
        <begin position="1"/>
        <end position="30"/>
    </location>
</feature>
<evidence type="ECO:0000313" key="3">
    <source>
        <dbReference type="EMBL" id="RAU97984.1"/>
    </source>
</evidence>
<feature type="compositionally biased region" description="Pro residues" evidence="1">
    <location>
        <begin position="31"/>
        <end position="51"/>
    </location>
</feature>
<sequence>MKIRETIARSILVGSVGGAALGLGSGFAAADPPPPPPLPPPPPPLVWSPPTPDREPWEAPPPPEQGPPLPPLPPAA</sequence>